<evidence type="ECO:0000313" key="3">
    <source>
        <dbReference type="Proteomes" id="UP000019102"/>
    </source>
</evidence>
<reference evidence="2 3" key="1">
    <citation type="journal article" date="2014" name="Genome Announc.">
        <title>Draft Genome Sequence of the Boron-Tolerant and Moderately Halotolerant Bacterium Gracilibacillus boraciitolerans JCM 21714T.</title>
        <authorList>
            <person name="Ahmed I."/>
            <person name="Oshima K."/>
            <person name="Suda W."/>
            <person name="Kitamura K."/>
            <person name="Iida T."/>
            <person name="Ohmori Y."/>
            <person name="Fujiwara T."/>
            <person name="Hattori M."/>
            <person name="Ohkuma M."/>
        </authorList>
    </citation>
    <scope>NUCLEOTIDE SEQUENCE [LARGE SCALE GENOMIC DNA]</scope>
    <source>
        <strain evidence="2 3">JCM 21714</strain>
    </source>
</reference>
<protein>
    <submittedName>
        <fullName evidence="2">Mobile element protein</fullName>
    </submittedName>
</protein>
<dbReference type="Pfam" id="PF22483">
    <property type="entry name" value="Mu-transpos_C_2"/>
    <property type="match status" value="1"/>
</dbReference>
<sequence>MIDGKRRVLQMAVFTSAYGNYRMAYLFTKQKTECFQEAHALFFDKIGGVYQTMVYDNMKVAVKRFVGVEKEPTEALLKLSIYYTFNYRFCNIRSGNEKGHVERSVEVIRRKAFAFKDSFQTLEEANQYLMEICERLNDRKQTGKDCSANELFAHEQTHLLLALPPFDAARIVNVRADKYSTIVIDQNHYSVPDHLVDKVVKAKVYSNRIQCFHDGDKIAEHHRLTGGHEWGDSIRSLLKYVKEKAWCIGQ</sequence>
<dbReference type="InterPro" id="IPR036397">
    <property type="entry name" value="RNaseH_sf"/>
</dbReference>
<evidence type="ECO:0000259" key="1">
    <source>
        <dbReference type="Pfam" id="PF22483"/>
    </source>
</evidence>
<dbReference type="Proteomes" id="UP000019102">
    <property type="component" value="Unassembled WGS sequence"/>
</dbReference>
<evidence type="ECO:0000313" key="2">
    <source>
        <dbReference type="EMBL" id="GAE95041.1"/>
    </source>
</evidence>
<dbReference type="GO" id="GO:0003676">
    <property type="term" value="F:nucleic acid binding"/>
    <property type="evidence" value="ECO:0007669"/>
    <property type="project" value="InterPro"/>
</dbReference>
<organism evidence="2 3">
    <name type="scientific">Gracilibacillus boraciitolerans JCM 21714</name>
    <dbReference type="NCBI Taxonomy" id="1298598"/>
    <lineage>
        <taxon>Bacteria</taxon>
        <taxon>Bacillati</taxon>
        <taxon>Bacillota</taxon>
        <taxon>Bacilli</taxon>
        <taxon>Bacillales</taxon>
        <taxon>Bacillaceae</taxon>
        <taxon>Gracilibacillus</taxon>
    </lineage>
</organism>
<feature type="domain" description="Transposase for insertion sequence element IS21-like C-terminal" evidence="1">
    <location>
        <begin position="165"/>
        <end position="230"/>
    </location>
</feature>
<dbReference type="AlphaFoldDB" id="W4VPF4"/>
<dbReference type="PANTHER" id="PTHR35004:SF7">
    <property type="entry name" value="INTEGRASE PROTEIN"/>
    <property type="match status" value="1"/>
</dbReference>
<gene>
    <name evidence="2" type="ORF">JCM21714_4246</name>
</gene>
<dbReference type="Gene3D" id="3.30.420.10">
    <property type="entry name" value="Ribonuclease H-like superfamily/Ribonuclease H"/>
    <property type="match status" value="1"/>
</dbReference>
<dbReference type="InterPro" id="IPR054353">
    <property type="entry name" value="IstA-like_C"/>
</dbReference>
<proteinExistence type="predicted"/>
<keyword evidence="3" id="KW-1185">Reference proteome</keyword>
<dbReference type="STRING" id="1298598.JCM21714_4246"/>
<name>W4VPF4_9BACI</name>
<dbReference type="eggNOG" id="COG4584">
    <property type="taxonomic scope" value="Bacteria"/>
</dbReference>
<accession>W4VPF4</accession>
<dbReference type="EMBL" id="BAVS01000037">
    <property type="protein sequence ID" value="GAE95041.1"/>
    <property type="molecule type" value="Genomic_DNA"/>
</dbReference>
<dbReference type="PANTHER" id="PTHR35004">
    <property type="entry name" value="TRANSPOSASE RV3428C-RELATED"/>
    <property type="match status" value="1"/>
</dbReference>
<comment type="caution">
    <text evidence="2">The sequence shown here is derived from an EMBL/GenBank/DDBJ whole genome shotgun (WGS) entry which is preliminary data.</text>
</comment>